<gene>
    <name evidence="3" type="ORF">PVAR5_1626</name>
</gene>
<evidence type="ECO:0000259" key="2">
    <source>
        <dbReference type="Pfam" id="PF00724"/>
    </source>
</evidence>
<dbReference type="InterPro" id="IPR001155">
    <property type="entry name" value="OxRdtase_FMN_N"/>
</dbReference>
<evidence type="ECO:0000313" key="3">
    <source>
        <dbReference type="EMBL" id="GAD93026.1"/>
    </source>
</evidence>
<dbReference type="Proteomes" id="UP000018001">
    <property type="component" value="Unassembled WGS sequence"/>
</dbReference>
<dbReference type="FunCoup" id="V5FTJ5">
    <property type="interactions" value="751"/>
</dbReference>
<dbReference type="EMBL" id="BAUL01000041">
    <property type="protein sequence ID" value="GAD93026.1"/>
    <property type="molecule type" value="Genomic_DNA"/>
</dbReference>
<sequence length="353" mass="39071">MAPMTRFRADQCAIQLPFVKEYYAQRASVPGTLLISEATDISPQAGGYANIPGIWNEAQIQAWREIVDEVHSKGSFIFCQLWATGRAAEPSVLAEKEFELVSSSATPITTDGQPPRALTEGEIHEYIDNFAKAAQNAMLAGFDGVEIHGANGYLIDQFTQAPCNKRTDKWGGSVENRARFAIEVTMAVVAAIGKDRVGLKLSPWSHYQGMGDMDGLVAQFEYLISQLRRIDIAYLHLANSTWLGEKGPHSDPHHEVFVQAWGESKPIFLAGGYDDVSAKEVVDMLYGNRDNVAIAFGRLFISNPDLPFRVKANIHLQDYSRASFYSSVSKDGYLDYSFSPEFMASSRHELASN</sequence>
<dbReference type="Pfam" id="PF00724">
    <property type="entry name" value="Oxidored_FMN"/>
    <property type="match status" value="1"/>
</dbReference>
<dbReference type="Gene3D" id="3.20.20.70">
    <property type="entry name" value="Aldolase class I"/>
    <property type="match status" value="1"/>
</dbReference>
<dbReference type="eggNOG" id="KOG0134">
    <property type="taxonomic scope" value="Eukaryota"/>
</dbReference>
<dbReference type="AlphaFoldDB" id="V5FTJ5"/>
<reference evidence="4" key="1">
    <citation type="journal article" date="2014" name="Genome Announc.">
        <title>Draft genome sequence of the formaldehyde-resistant fungus Byssochlamys spectabilis No. 5 (anamorph Paecilomyces variotii No. 5) (NBRC109023).</title>
        <authorList>
            <person name="Oka T."/>
            <person name="Ekino K."/>
            <person name="Fukuda K."/>
            <person name="Nomura Y."/>
        </authorList>
    </citation>
    <scope>NUCLEOTIDE SEQUENCE [LARGE SCALE GENOMIC DNA]</scope>
    <source>
        <strain evidence="4">No. 5 / NBRC 109023</strain>
    </source>
</reference>
<proteinExistence type="predicted"/>
<dbReference type="FunFam" id="3.20.20.70:FF:000138">
    <property type="entry name" value="NADPH dehydrogenase 1"/>
    <property type="match status" value="1"/>
</dbReference>
<evidence type="ECO:0000256" key="1">
    <source>
        <dbReference type="ARBA" id="ARBA00022857"/>
    </source>
</evidence>
<keyword evidence="4" id="KW-1185">Reference proteome</keyword>
<evidence type="ECO:0000313" key="4">
    <source>
        <dbReference type="Proteomes" id="UP000018001"/>
    </source>
</evidence>
<protein>
    <submittedName>
        <fullName evidence="3">NADPH dehydrogenase Oye3</fullName>
    </submittedName>
</protein>
<dbReference type="InParanoid" id="V5FTJ5"/>
<dbReference type="PANTHER" id="PTHR22893">
    <property type="entry name" value="NADH OXIDOREDUCTASE-RELATED"/>
    <property type="match status" value="1"/>
</dbReference>
<dbReference type="GO" id="GO:0010181">
    <property type="term" value="F:FMN binding"/>
    <property type="evidence" value="ECO:0007669"/>
    <property type="project" value="InterPro"/>
</dbReference>
<name>V5FTJ5_BYSSN</name>
<organism evidence="3 4">
    <name type="scientific">Byssochlamys spectabilis (strain No. 5 / NBRC 109023)</name>
    <name type="common">Paecilomyces variotii</name>
    <dbReference type="NCBI Taxonomy" id="1356009"/>
    <lineage>
        <taxon>Eukaryota</taxon>
        <taxon>Fungi</taxon>
        <taxon>Dikarya</taxon>
        <taxon>Ascomycota</taxon>
        <taxon>Pezizomycotina</taxon>
        <taxon>Eurotiomycetes</taxon>
        <taxon>Eurotiomycetidae</taxon>
        <taxon>Eurotiales</taxon>
        <taxon>Thermoascaceae</taxon>
        <taxon>Paecilomyces</taxon>
    </lineage>
</organism>
<dbReference type="InterPro" id="IPR045247">
    <property type="entry name" value="Oye-like"/>
</dbReference>
<dbReference type="InterPro" id="IPR013785">
    <property type="entry name" value="Aldolase_TIM"/>
</dbReference>
<dbReference type="HOGENOM" id="CLU_012153_0_0_1"/>
<dbReference type="PANTHER" id="PTHR22893:SF91">
    <property type="entry name" value="NADPH DEHYDROGENASE 2-RELATED"/>
    <property type="match status" value="1"/>
</dbReference>
<dbReference type="GO" id="GO:0003959">
    <property type="term" value="F:NADPH dehydrogenase activity"/>
    <property type="evidence" value="ECO:0007669"/>
    <property type="project" value="TreeGrafter"/>
</dbReference>
<accession>V5FTJ5</accession>
<dbReference type="CDD" id="cd02933">
    <property type="entry name" value="OYE_like_FMN"/>
    <property type="match status" value="1"/>
</dbReference>
<comment type="caution">
    <text evidence="3">The sequence shown here is derived from an EMBL/GenBank/DDBJ whole genome shotgun (WGS) entry which is preliminary data.</text>
</comment>
<dbReference type="SUPFAM" id="SSF51395">
    <property type="entry name" value="FMN-linked oxidoreductases"/>
    <property type="match status" value="1"/>
</dbReference>
<feature type="domain" description="NADH:flavin oxidoreductase/NADH oxidase N-terminal" evidence="2">
    <location>
        <begin position="1"/>
        <end position="316"/>
    </location>
</feature>
<keyword evidence="1" id="KW-0521">NADP</keyword>
<dbReference type="OrthoDB" id="276546at2759"/>